<feature type="non-terminal residue" evidence="1">
    <location>
        <position position="56"/>
    </location>
</feature>
<protein>
    <submittedName>
        <fullName evidence="1">Uncharacterized protein</fullName>
    </submittedName>
</protein>
<reference evidence="1" key="1">
    <citation type="submission" date="2018-05" db="EMBL/GenBank/DDBJ databases">
        <authorList>
            <person name="Lanie J.A."/>
            <person name="Ng W.-L."/>
            <person name="Kazmierczak K.M."/>
            <person name="Andrzejewski T.M."/>
            <person name="Davidsen T.M."/>
            <person name="Wayne K.J."/>
            <person name="Tettelin H."/>
            <person name="Glass J.I."/>
            <person name="Rusch D."/>
            <person name="Podicherti R."/>
            <person name="Tsui H.-C.T."/>
            <person name="Winkler M.E."/>
        </authorList>
    </citation>
    <scope>NUCLEOTIDE SEQUENCE</scope>
</reference>
<name>A0A382ZCW7_9ZZZZ</name>
<dbReference type="EMBL" id="UINC01182364">
    <property type="protein sequence ID" value="SVD92538.1"/>
    <property type="molecule type" value="Genomic_DNA"/>
</dbReference>
<evidence type="ECO:0000313" key="1">
    <source>
        <dbReference type="EMBL" id="SVD92538.1"/>
    </source>
</evidence>
<proteinExistence type="predicted"/>
<organism evidence="1">
    <name type="scientific">marine metagenome</name>
    <dbReference type="NCBI Taxonomy" id="408172"/>
    <lineage>
        <taxon>unclassified sequences</taxon>
        <taxon>metagenomes</taxon>
        <taxon>ecological metagenomes</taxon>
    </lineage>
</organism>
<dbReference type="AlphaFoldDB" id="A0A382ZCW7"/>
<sequence>MKKLSTVSNKSPNFIGSWNIENDKLCNEIINFFEDHKSMQRVGITALGYDPKIKQT</sequence>
<gene>
    <name evidence="1" type="ORF">METZ01_LOCUS445392</name>
</gene>
<accession>A0A382ZCW7</accession>